<dbReference type="EMBL" id="BART01006829">
    <property type="protein sequence ID" value="GAG70419.1"/>
    <property type="molecule type" value="Genomic_DNA"/>
</dbReference>
<protein>
    <submittedName>
        <fullName evidence="1">Uncharacterized protein</fullName>
    </submittedName>
</protein>
<accession>X0ZM22</accession>
<organism evidence="1">
    <name type="scientific">marine sediment metagenome</name>
    <dbReference type="NCBI Taxonomy" id="412755"/>
    <lineage>
        <taxon>unclassified sequences</taxon>
        <taxon>metagenomes</taxon>
        <taxon>ecological metagenomes</taxon>
    </lineage>
</organism>
<reference evidence="1" key="1">
    <citation type="journal article" date="2014" name="Front. Microbiol.">
        <title>High frequency of phylogenetically diverse reductive dehalogenase-homologous genes in deep subseafloor sedimentary metagenomes.</title>
        <authorList>
            <person name="Kawai M."/>
            <person name="Futagami T."/>
            <person name="Toyoda A."/>
            <person name="Takaki Y."/>
            <person name="Nishi S."/>
            <person name="Hori S."/>
            <person name="Arai W."/>
            <person name="Tsubouchi T."/>
            <person name="Morono Y."/>
            <person name="Uchiyama I."/>
            <person name="Ito T."/>
            <person name="Fujiyama A."/>
            <person name="Inagaki F."/>
            <person name="Takami H."/>
        </authorList>
    </citation>
    <scope>NUCLEOTIDE SEQUENCE</scope>
    <source>
        <strain evidence="1">Expedition CK06-06</strain>
    </source>
</reference>
<dbReference type="AlphaFoldDB" id="X0ZM22"/>
<feature type="non-terminal residue" evidence="1">
    <location>
        <position position="41"/>
    </location>
</feature>
<proteinExistence type="predicted"/>
<name>X0ZM22_9ZZZZ</name>
<gene>
    <name evidence="1" type="ORF">S01H4_15588</name>
</gene>
<sequence>MVDSKNKQESTTMVAQPIPKADLTIILALHQRRLGWSCLLE</sequence>
<comment type="caution">
    <text evidence="1">The sequence shown here is derived from an EMBL/GenBank/DDBJ whole genome shotgun (WGS) entry which is preliminary data.</text>
</comment>
<evidence type="ECO:0000313" key="1">
    <source>
        <dbReference type="EMBL" id="GAG70419.1"/>
    </source>
</evidence>